<dbReference type="AlphaFoldDB" id="A0A0N1JSP1"/>
<evidence type="ECO:0000256" key="7">
    <source>
        <dbReference type="ARBA" id="ARBA00023139"/>
    </source>
</evidence>
<keyword evidence="7 9" id="KW-0564">Palmitate</keyword>
<comment type="similarity">
    <text evidence="2 9">Belongs to the outer membrane factor (OMF) (TC 1.B.17) family.</text>
</comment>
<evidence type="ECO:0000313" key="11">
    <source>
        <dbReference type="Proteomes" id="UP000037939"/>
    </source>
</evidence>
<dbReference type="SUPFAM" id="SSF56954">
    <property type="entry name" value="Outer membrane efflux proteins (OEP)"/>
    <property type="match status" value="1"/>
</dbReference>
<dbReference type="OrthoDB" id="9770517at2"/>
<dbReference type="PANTHER" id="PTHR30203">
    <property type="entry name" value="OUTER MEMBRANE CATION EFFLUX PROTEIN"/>
    <property type="match status" value="1"/>
</dbReference>
<keyword evidence="6 9" id="KW-0472">Membrane</keyword>
<accession>A0A0N1JSP1</accession>
<proteinExistence type="inferred from homology"/>
<protein>
    <submittedName>
        <fullName evidence="10">Multidrug resistance outer membrane protein MdtP</fullName>
    </submittedName>
</protein>
<dbReference type="Gene3D" id="2.20.200.10">
    <property type="entry name" value="Outer membrane efflux proteins (OEP)"/>
    <property type="match status" value="1"/>
</dbReference>
<evidence type="ECO:0000256" key="4">
    <source>
        <dbReference type="ARBA" id="ARBA00022692"/>
    </source>
</evidence>
<evidence type="ECO:0000256" key="3">
    <source>
        <dbReference type="ARBA" id="ARBA00022452"/>
    </source>
</evidence>
<dbReference type="EMBL" id="LAQT01000010">
    <property type="protein sequence ID" value="KPC52108.1"/>
    <property type="molecule type" value="Genomic_DNA"/>
</dbReference>
<keyword evidence="11" id="KW-1185">Reference proteome</keyword>
<dbReference type="NCBIfam" id="TIGR01845">
    <property type="entry name" value="outer_NodT"/>
    <property type="match status" value="1"/>
</dbReference>
<dbReference type="Gene3D" id="1.20.1600.10">
    <property type="entry name" value="Outer membrane efflux proteins (OEP)"/>
    <property type="match status" value="1"/>
</dbReference>
<dbReference type="PANTHER" id="PTHR30203:SF20">
    <property type="entry name" value="MULTIDRUG RESISTANCE OUTER MEMBRANE PROTEIN MDTP-RELATED"/>
    <property type="match status" value="1"/>
</dbReference>
<evidence type="ECO:0000256" key="1">
    <source>
        <dbReference type="ARBA" id="ARBA00004370"/>
    </source>
</evidence>
<dbReference type="STRING" id="857265.WG78_13650"/>
<evidence type="ECO:0000256" key="5">
    <source>
        <dbReference type="ARBA" id="ARBA00022729"/>
    </source>
</evidence>
<dbReference type="RefSeq" id="WP_053938370.1">
    <property type="nucleotide sequence ID" value="NZ_LAQT01000010.1"/>
</dbReference>
<keyword evidence="4 9" id="KW-0812">Transmembrane</keyword>
<keyword evidence="5" id="KW-0732">Signal</keyword>
<sequence length="476" mass="51287">MKPYLALGLLALAGCARIPQDQQSVQLRDAAGAQLSSQIKLANEGWPDARWWSRYHDSQLDQLMDAALKGSPNLVVAQTRVLAAQAGVQQAHANEGVNVRASVSITRELTSEYGLIPPPLAGEWVTDTEPQISASYEFDWWGKHKAEIASALGETAASRADLAAAEQSLTTAVAQAYFTWQTDNARIVLVQQQRDVQQRLHQIAARRVQSGLENDTSQRSARGDVANQDAVLAQLAATERQDRESLRALLGITGDSKVVDQLQPAPLPQAMGTLPSDLGLNLVARRPDLQAARWRAEVATQRTEYNKALFYPDISLSAFVGASSLSLDDVLKQGTRTLGITPALSLPIFDSGRLAAGLTASRAQRDVAVAQYNQALVNAVQDVANQGVALQGLSAQEAATRNYLVATEGVLKNQQTRMQRGLTDQGVVLRAQLPVLLIQDQLLVLRNRQINTEIALTRALGGGYQAPTATAASEAQ</sequence>
<dbReference type="InterPro" id="IPR010131">
    <property type="entry name" value="MdtP/NodT-like"/>
</dbReference>
<dbReference type="GO" id="GO:0015562">
    <property type="term" value="F:efflux transmembrane transporter activity"/>
    <property type="evidence" value="ECO:0007669"/>
    <property type="project" value="InterPro"/>
</dbReference>
<evidence type="ECO:0000256" key="9">
    <source>
        <dbReference type="RuleBase" id="RU362097"/>
    </source>
</evidence>
<name>A0A0N1JSP1_9NEIS</name>
<evidence type="ECO:0000256" key="2">
    <source>
        <dbReference type="ARBA" id="ARBA00007613"/>
    </source>
</evidence>
<dbReference type="Pfam" id="PF02321">
    <property type="entry name" value="OEP"/>
    <property type="match status" value="2"/>
</dbReference>
<dbReference type="GO" id="GO:0005886">
    <property type="term" value="C:plasma membrane"/>
    <property type="evidence" value="ECO:0007669"/>
    <property type="project" value="UniProtKB-SubCell"/>
</dbReference>
<reference evidence="10 11" key="1">
    <citation type="submission" date="2015-07" db="EMBL/GenBank/DDBJ databases">
        <title>Draft genome sequence of the Amantichitinum ursilacus IGB-41, a new chitin-degrading bacterium.</title>
        <authorList>
            <person name="Kirstahler P."/>
            <person name="Guenther M."/>
            <person name="Grumaz C."/>
            <person name="Rupp S."/>
            <person name="Zibek S."/>
            <person name="Sohn K."/>
        </authorList>
    </citation>
    <scope>NUCLEOTIDE SEQUENCE [LARGE SCALE GENOMIC DNA]</scope>
    <source>
        <strain evidence="10 11">IGB-41</strain>
    </source>
</reference>
<gene>
    <name evidence="10" type="primary">mdtP_1</name>
    <name evidence="10" type="ORF">WG78_13650</name>
</gene>
<evidence type="ECO:0000313" key="10">
    <source>
        <dbReference type="EMBL" id="KPC52108.1"/>
    </source>
</evidence>
<organism evidence="10 11">
    <name type="scientific">Amantichitinum ursilacus</name>
    <dbReference type="NCBI Taxonomy" id="857265"/>
    <lineage>
        <taxon>Bacteria</taxon>
        <taxon>Pseudomonadati</taxon>
        <taxon>Pseudomonadota</taxon>
        <taxon>Betaproteobacteria</taxon>
        <taxon>Neisseriales</taxon>
        <taxon>Chitinibacteraceae</taxon>
        <taxon>Amantichitinum</taxon>
    </lineage>
</organism>
<keyword evidence="8 9" id="KW-0449">Lipoprotein</keyword>
<evidence type="ECO:0000256" key="6">
    <source>
        <dbReference type="ARBA" id="ARBA00023136"/>
    </source>
</evidence>
<evidence type="ECO:0000256" key="8">
    <source>
        <dbReference type="ARBA" id="ARBA00023288"/>
    </source>
</evidence>
<dbReference type="InterPro" id="IPR003423">
    <property type="entry name" value="OMP_efflux"/>
</dbReference>
<dbReference type="PROSITE" id="PS51257">
    <property type="entry name" value="PROKAR_LIPOPROTEIN"/>
    <property type="match status" value="1"/>
</dbReference>
<comment type="subcellular location">
    <subcellularLocation>
        <location evidence="9">Cell membrane</location>
        <topology evidence="9">Lipid-anchor</topology>
    </subcellularLocation>
    <subcellularLocation>
        <location evidence="1">Membrane</location>
    </subcellularLocation>
</comment>
<dbReference type="Proteomes" id="UP000037939">
    <property type="component" value="Unassembled WGS sequence"/>
</dbReference>
<comment type="caution">
    <text evidence="10">The sequence shown here is derived from an EMBL/GenBank/DDBJ whole genome shotgun (WGS) entry which is preliminary data.</text>
</comment>
<keyword evidence="3 9" id="KW-1134">Transmembrane beta strand</keyword>